<dbReference type="Pfam" id="PF00754">
    <property type="entry name" value="F5_F8_type_C"/>
    <property type="match status" value="1"/>
</dbReference>
<evidence type="ECO:0000256" key="3">
    <source>
        <dbReference type="ARBA" id="ARBA00022536"/>
    </source>
</evidence>
<dbReference type="Gene3D" id="2.60.120.260">
    <property type="entry name" value="Galactose-binding domain-like"/>
    <property type="match status" value="1"/>
</dbReference>
<evidence type="ECO:0000256" key="9">
    <source>
        <dbReference type="ARBA" id="ARBA00023157"/>
    </source>
</evidence>
<evidence type="ECO:0000256" key="12">
    <source>
        <dbReference type="SAM" id="MobiDB-lite"/>
    </source>
</evidence>
<feature type="domain" description="Laminin G" evidence="15">
    <location>
        <begin position="155"/>
        <end position="334"/>
    </location>
</feature>
<dbReference type="FunFam" id="2.60.120.260:FF:000016">
    <property type="entry name" value="Contactin-associated protein-like 4 isoform 1"/>
    <property type="match status" value="1"/>
</dbReference>
<proteinExistence type="inferred from homology"/>
<dbReference type="InterPro" id="IPR000421">
    <property type="entry name" value="FA58C"/>
</dbReference>
<evidence type="ECO:0000256" key="2">
    <source>
        <dbReference type="ARBA" id="ARBA00010241"/>
    </source>
</evidence>
<evidence type="ECO:0000256" key="4">
    <source>
        <dbReference type="ARBA" id="ARBA00022692"/>
    </source>
</evidence>
<dbReference type="AlphaFoldDB" id="A0AAQ4REM6"/>
<dbReference type="SUPFAM" id="SSF49785">
    <property type="entry name" value="Galactose-binding domain-like"/>
    <property type="match status" value="1"/>
</dbReference>
<dbReference type="PROSITE" id="PS50026">
    <property type="entry name" value="EGF_3"/>
    <property type="match status" value="2"/>
</dbReference>
<evidence type="ECO:0000256" key="8">
    <source>
        <dbReference type="ARBA" id="ARBA00023136"/>
    </source>
</evidence>
<evidence type="ECO:0000313" key="18">
    <source>
        <dbReference type="Ensembl" id="ENSGACP00000062186.1"/>
    </source>
</evidence>
<keyword evidence="5" id="KW-0732">Signal</keyword>
<accession>A0AAQ4REM6</accession>
<dbReference type="PANTHER" id="PTHR15036">
    <property type="entry name" value="PIKACHURIN-LIKE PROTEIN"/>
    <property type="match status" value="1"/>
</dbReference>
<comment type="caution">
    <text evidence="10">Lacks conserved residue(s) required for the propagation of feature annotation.</text>
</comment>
<keyword evidence="6" id="KW-0677">Repeat</keyword>
<dbReference type="PROSITE" id="PS50022">
    <property type="entry name" value="FA58C_3"/>
    <property type="match status" value="1"/>
</dbReference>
<dbReference type="PROSITE" id="PS51406">
    <property type="entry name" value="FIBRINOGEN_C_2"/>
    <property type="match status" value="1"/>
</dbReference>
<dbReference type="Pfam" id="PF02210">
    <property type="entry name" value="Laminin_G_2"/>
    <property type="match status" value="3"/>
</dbReference>
<reference evidence="18 19" key="1">
    <citation type="journal article" date="2021" name="G3 (Bethesda)">
        <title>Improved contiguity of the threespine stickleback genome using long-read sequencing.</title>
        <authorList>
            <person name="Nath S."/>
            <person name="Shaw D.E."/>
            <person name="White M.A."/>
        </authorList>
    </citation>
    <scope>NUCLEOTIDE SEQUENCE [LARGE SCALE GENOMIC DNA]</scope>
    <source>
        <strain evidence="18 19">Lake Benthic</strain>
    </source>
</reference>
<comment type="subcellular location">
    <subcellularLocation>
        <location evidence="1">Membrane</location>
        <topology evidence="1">Single-pass type I membrane protein</topology>
    </subcellularLocation>
</comment>
<evidence type="ECO:0000256" key="5">
    <source>
        <dbReference type="ARBA" id="ARBA00022729"/>
    </source>
</evidence>
<keyword evidence="4 13" id="KW-0812">Transmembrane</keyword>
<evidence type="ECO:0000313" key="19">
    <source>
        <dbReference type="Proteomes" id="UP000007635"/>
    </source>
</evidence>
<comment type="similarity">
    <text evidence="2">Belongs to the neurexin family.</text>
</comment>
<dbReference type="InterPro" id="IPR008979">
    <property type="entry name" value="Galactose-bd-like_sf"/>
</dbReference>
<dbReference type="PROSITE" id="PS01286">
    <property type="entry name" value="FA58C_2"/>
    <property type="match status" value="1"/>
</dbReference>
<dbReference type="Proteomes" id="UP000007635">
    <property type="component" value="Chromosome VIII"/>
</dbReference>
<feature type="domain" description="F5/8 type C" evidence="14">
    <location>
        <begin position="43"/>
        <end position="150"/>
    </location>
</feature>
<dbReference type="Ensembl" id="ENSGACT00000041707.1">
    <property type="protein sequence ID" value="ENSGACP00000062186.1"/>
    <property type="gene ID" value="ENSGACG00000006258.2"/>
</dbReference>
<organism evidence="18 19">
    <name type="scientific">Gasterosteus aculeatus aculeatus</name>
    <name type="common">three-spined stickleback</name>
    <dbReference type="NCBI Taxonomy" id="481459"/>
    <lineage>
        <taxon>Eukaryota</taxon>
        <taxon>Metazoa</taxon>
        <taxon>Chordata</taxon>
        <taxon>Craniata</taxon>
        <taxon>Vertebrata</taxon>
        <taxon>Euteleostomi</taxon>
        <taxon>Actinopterygii</taxon>
        <taxon>Neopterygii</taxon>
        <taxon>Teleostei</taxon>
        <taxon>Neoteleostei</taxon>
        <taxon>Acanthomorphata</taxon>
        <taxon>Eupercaria</taxon>
        <taxon>Perciformes</taxon>
        <taxon>Cottioidei</taxon>
        <taxon>Gasterosteales</taxon>
        <taxon>Gasterosteidae</taxon>
        <taxon>Gasterosteus</taxon>
    </lineage>
</organism>
<dbReference type="SUPFAM" id="SSF57196">
    <property type="entry name" value="EGF/Laminin"/>
    <property type="match status" value="1"/>
</dbReference>
<feature type="disulfide bond" evidence="11">
    <location>
        <begin position="893"/>
        <end position="920"/>
    </location>
</feature>
<keyword evidence="3 10" id="KW-0245">EGF-like domain</keyword>
<dbReference type="Gene3D" id="2.10.25.10">
    <property type="entry name" value="Laminin"/>
    <property type="match status" value="2"/>
</dbReference>
<dbReference type="CDD" id="cd00054">
    <property type="entry name" value="EGF_CA"/>
    <property type="match status" value="2"/>
</dbReference>
<keyword evidence="7 13" id="KW-1133">Transmembrane helix</keyword>
<evidence type="ECO:0000256" key="10">
    <source>
        <dbReference type="PROSITE-ProRule" id="PRU00076"/>
    </source>
</evidence>
<feature type="domain" description="EGF-like" evidence="16">
    <location>
        <begin position="921"/>
        <end position="959"/>
    </location>
</feature>
<keyword evidence="8 13" id="KW-0472">Membrane</keyword>
<evidence type="ECO:0000259" key="16">
    <source>
        <dbReference type="PROSITE" id="PS50026"/>
    </source>
</evidence>
<evidence type="ECO:0000256" key="6">
    <source>
        <dbReference type="ARBA" id="ARBA00022737"/>
    </source>
</evidence>
<dbReference type="SMART" id="SM00282">
    <property type="entry name" value="LamG"/>
    <property type="match status" value="3"/>
</dbReference>
<evidence type="ECO:0000256" key="13">
    <source>
        <dbReference type="SAM" id="Phobius"/>
    </source>
</evidence>
<dbReference type="Gene3D" id="2.60.120.200">
    <property type="match status" value="3"/>
</dbReference>
<sequence>MFNLLFGIHVCNFLSTNLWTTSLLYSHQNWMGSFKVAARTGGWSPLVSDRYQWFEVDLGRRTCITAVATQGRYGSSDWLTAYLLMFSDTGHNWRQHRQEDSFGAFPGNSNADSVVKYKLKQPVIARYLRLIPLDWNPSGRIGLRLEIYGCRYTSDVANFDGSSSLVYRRSARPSWKAMEVVSLKFKTHKNSGTLLHAEGKRDDSLTLVLEKGRLLLYHQQGVSSSSSGQLLLAVGSLLDDQHWHHVKLQRLSTHLNLTVDKNTRQVHTPAELIHWDINQVRETSAQVVCLKPILSNKNFHGCMENLLYNDLNLIHLAKRNNHQASVVGNVTFSCAEQVSVAVTFTHSQSFLQLPGLTSWSSGVVSMALQFRTWNKAGLLLTFNLLQKGGTVWLYLSEGRLRLQINKAGRAELELSAGSGLNDGQWHYVELNSRHDHLSITVDTDEGATCLVFPSLGCPAQEGSPQCKNPFKVFQGCMRLLTVDNQPVDLIKVQQRLLGKYSHLQIDMCGITDRCSPSRCEHGGRCTQSWSTFHCNCSNGGYRGATCHSSKYEKSCEVYKHKGNTSGYYHIDVDGSGPIKPQLIYCNMTEDVSWMVIRHNNTELTRVHSSPDRHGHLAHFDYASEEEQLAAVISQSERCEQELSYLCRKSRILNTPEGAPLAWWVGGAGPGEIQTHWGGALPGSRQCACGLQDNCLDSNHYCNCDADLEANDSGLLTHKGSLPVRSLVLGDIQREGSEAAYRVGPLRCHGDRNFWNAAFFDKETSYLHFPTFHGELSADIAFLFKTKSSSGVFLENLGIKDFIRIELRSASEVVFSFDVGNGPLEVRVETSVRLNDNRWHSIRAERNVKEASLRVDGFPAAVHEAPADGHTQLQLNSQLFIGGTASRQKGFLGCIRSLQLNGVTLDLEERAKVTPGVRPGCPGHCSSYGSLCQNQGRCVERVIGFSCDCDQSAYTGAFCHEEVSASFKSSTSVAYKFKESYEAKRNISTSPFSIYSDLTLRGENISLSFRTSQCPALLLYVNSFHREYLALLINKHSEDHYIVRPIRILWEVEVEFTFGLCSKWYYGKFRILLTSDMEFNGIKSLILGRVQGKRGLSSLASLGFTGCLSGVCFNSISPLKAALLHPDSPVIVSGPLVQSSCGGSSTSANPYTTETTHSLSDQPGSVDPGQPLVNSIRSDSVLVGGVIAVVTFVTVSAMAIMGRFICSRKETYRKQEVKTAAQPEDCHELPFSGRAESLGAPSENQKEYFI</sequence>
<dbReference type="InterPro" id="IPR013320">
    <property type="entry name" value="ConA-like_dom_sf"/>
</dbReference>
<feature type="domain" description="Laminin G" evidence="15">
    <location>
        <begin position="340"/>
        <end position="508"/>
    </location>
</feature>
<dbReference type="InterPro" id="IPR001791">
    <property type="entry name" value="Laminin_G"/>
</dbReference>
<dbReference type="FunFam" id="2.60.120.200:FF:000026">
    <property type="entry name" value="contactin-associated protein-like 4 isoform X1"/>
    <property type="match status" value="1"/>
</dbReference>
<feature type="domain" description="EGF-like" evidence="16">
    <location>
        <begin position="510"/>
        <end position="547"/>
    </location>
</feature>
<evidence type="ECO:0000259" key="17">
    <source>
        <dbReference type="PROSITE" id="PS51406"/>
    </source>
</evidence>
<dbReference type="PANTHER" id="PTHR15036:SF40">
    <property type="entry name" value="CONTACTIN-ASSOCIATED PROTEIN-LIKE 4"/>
    <property type="match status" value="1"/>
</dbReference>
<dbReference type="CDD" id="cd00110">
    <property type="entry name" value="LamG"/>
    <property type="match status" value="3"/>
</dbReference>
<feature type="domain" description="Laminin G" evidence="15">
    <location>
        <begin position="755"/>
        <end position="920"/>
    </location>
</feature>
<evidence type="ECO:0000259" key="15">
    <source>
        <dbReference type="PROSITE" id="PS50025"/>
    </source>
</evidence>
<evidence type="ECO:0000259" key="14">
    <source>
        <dbReference type="PROSITE" id="PS50022"/>
    </source>
</evidence>
<evidence type="ECO:0000256" key="7">
    <source>
        <dbReference type="ARBA" id="ARBA00022989"/>
    </source>
</evidence>
<dbReference type="SMART" id="SM00231">
    <property type="entry name" value="FA58C"/>
    <property type="match status" value="1"/>
</dbReference>
<dbReference type="Pfam" id="PF00008">
    <property type="entry name" value="EGF"/>
    <property type="match status" value="2"/>
</dbReference>
<protein>
    <recommendedName>
        <fullName evidence="20">Contactin associated protein like 3</fullName>
    </recommendedName>
</protein>
<reference evidence="18" key="2">
    <citation type="submission" date="2025-08" db="UniProtKB">
        <authorList>
            <consortium name="Ensembl"/>
        </authorList>
    </citation>
    <scope>IDENTIFICATION</scope>
</reference>
<keyword evidence="19" id="KW-1185">Reference proteome</keyword>
<evidence type="ECO:0008006" key="20">
    <source>
        <dbReference type="Google" id="ProtNLM"/>
    </source>
</evidence>
<feature type="region of interest" description="Disordered" evidence="12">
    <location>
        <begin position="1228"/>
        <end position="1249"/>
    </location>
</feature>
<dbReference type="SMART" id="SM00181">
    <property type="entry name" value="EGF"/>
    <property type="match status" value="2"/>
</dbReference>
<dbReference type="InterPro" id="IPR000742">
    <property type="entry name" value="EGF"/>
</dbReference>
<feature type="region of interest" description="Disordered" evidence="12">
    <location>
        <begin position="1142"/>
        <end position="1165"/>
    </location>
</feature>
<reference evidence="18" key="3">
    <citation type="submission" date="2025-09" db="UniProtKB">
        <authorList>
            <consortium name="Ensembl"/>
        </authorList>
    </citation>
    <scope>IDENTIFICATION</scope>
</reference>
<feature type="transmembrane region" description="Helical" evidence="13">
    <location>
        <begin position="1180"/>
        <end position="1204"/>
    </location>
</feature>
<dbReference type="GO" id="GO:0016020">
    <property type="term" value="C:membrane"/>
    <property type="evidence" value="ECO:0007669"/>
    <property type="project" value="UniProtKB-SubCell"/>
</dbReference>
<evidence type="ECO:0000256" key="11">
    <source>
        <dbReference type="PROSITE-ProRule" id="PRU00122"/>
    </source>
</evidence>
<keyword evidence="9 11" id="KW-1015">Disulfide bond</keyword>
<dbReference type="InterPro" id="IPR002181">
    <property type="entry name" value="Fibrinogen_a/b/g_C_dom"/>
</dbReference>
<dbReference type="InterPro" id="IPR050372">
    <property type="entry name" value="Neurexin-related_CASP"/>
</dbReference>
<dbReference type="GeneTree" id="ENSGT00940000160228"/>
<dbReference type="SUPFAM" id="SSF49899">
    <property type="entry name" value="Concanavalin A-like lectins/glucanases"/>
    <property type="match status" value="4"/>
</dbReference>
<dbReference type="PROSITE" id="PS50025">
    <property type="entry name" value="LAM_G_DOMAIN"/>
    <property type="match status" value="3"/>
</dbReference>
<feature type="domain" description="Fibrinogen C-terminal" evidence="17">
    <location>
        <begin position="546"/>
        <end position="598"/>
    </location>
</feature>
<evidence type="ECO:0000256" key="1">
    <source>
        <dbReference type="ARBA" id="ARBA00004479"/>
    </source>
</evidence>
<dbReference type="Gene3D" id="2.60.120.1000">
    <property type="match status" value="1"/>
</dbReference>
<dbReference type="CDD" id="cd00057">
    <property type="entry name" value="FA58C"/>
    <property type="match status" value="1"/>
</dbReference>
<dbReference type="InterPro" id="IPR036056">
    <property type="entry name" value="Fibrinogen-like_C"/>
</dbReference>
<name>A0AAQ4REM6_GASAC</name>
<dbReference type="SUPFAM" id="SSF56496">
    <property type="entry name" value="Fibrinogen C-terminal domain-like"/>
    <property type="match status" value="1"/>
</dbReference>
<feature type="compositionally biased region" description="Polar residues" evidence="12">
    <location>
        <begin position="1142"/>
        <end position="1162"/>
    </location>
</feature>